<dbReference type="InterPro" id="IPR001647">
    <property type="entry name" value="HTH_TetR"/>
</dbReference>
<evidence type="ECO:0000313" key="5">
    <source>
        <dbReference type="Proteomes" id="UP001139293"/>
    </source>
</evidence>
<dbReference type="AlphaFoldDB" id="A0A9X2CGM2"/>
<keyword evidence="1 2" id="KW-0238">DNA-binding</keyword>
<dbReference type="GO" id="GO:0003677">
    <property type="term" value="F:DNA binding"/>
    <property type="evidence" value="ECO:0007669"/>
    <property type="project" value="UniProtKB-UniRule"/>
</dbReference>
<reference evidence="4" key="1">
    <citation type="submission" date="2022-01" db="EMBL/GenBank/DDBJ databases">
        <title>Whole genome-based taxonomy of the Shewanellaceae.</title>
        <authorList>
            <person name="Martin-Rodriguez A.J."/>
        </authorList>
    </citation>
    <scope>NUCLEOTIDE SEQUENCE</scope>
    <source>
        <strain evidence="4">KCTC 23973</strain>
    </source>
</reference>
<dbReference type="Pfam" id="PF00440">
    <property type="entry name" value="TetR_N"/>
    <property type="match status" value="1"/>
</dbReference>
<name>A0A9X2CGM2_9GAMM</name>
<feature type="domain" description="HTH tetR-type" evidence="3">
    <location>
        <begin position="10"/>
        <end position="70"/>
    </location>
</feature>
<feature type="DNA-binding region" description="H-T-H motif" evidence="2">
    <location>
        <begin position="33"/>
        <end position="52"/>
    </location>
</feature>
<organism evidence="4 5">
    <name type="scientific">Shewanella pneumatophori</name>
    <dbReference type="NCBI Taxonomy" id="314092"/>
    <lineage>
        <taxon>Bacteria</taxon>
        <taxon>Pseudomonadati</taxon>
        <taxon>Pseudomonadota</taxon>
        <taxon>Gammaproteobacteria</taxon>
        <taxon>Alteromonadales</taxon>
        <taxon>Shewanellaceae</taxon>
        <taxon>Shewanella</taxon>
    </lineage>
</organism>
<dbReference type="PROSITE" id="PS50977">
    <property type="entry name" value="HTH_TETR_2"/>
    <property type="match status" value="1"/>
</dbReference>
<sequence>MAKRSKVQTKQTVQQILDEAMKQILDHGYDAMSYSTLSAATGISRTGISHHFPRKIDFLTRLDSRIAEVFIERLDFSSVQALQTTWKQSLELANFRAIIRLFFSLCGSQKININRYQAISLASENAFAKMGDQGRLLVNALVGQSALVLCGVVEGEVLG</sequence>
<keyword evidence="5" id="KW-1185">Reference proteome</keyword>
<dbReference type="RefSeq" id="WP_248948710.1">
    <property type="nucleotide sequence ID" value="NZ_JAKILB010000002.1"/>
</dbReference>
<comment type="caution">
    <text evidence="4">The sequence shown here is derived from an EMBL/GenBank/DDBJ whole genome shotgun (WGS) entry which is preliminary data.</text>
</comment>
<proteinExistence type="predicted"/>
<evidence type="ECO:0000256" key="2">
    <source>
        <dbReference type="PROSITE-ProRule" id="PRU00335"/>
    </source>
</evidence>
<evidence type="ECO:0000313" key="4">
    <source>
        <dbReference type="EMBL" id="MCL1137614.1"/>
    </source>
</evidence>
<evidence type="ECO:0000259" key="3">
    <source>
        <dbReference type="PROSITE" id="PS50977"/>
    </source>
</evidence>
<protein>
    <submittedName>
        <fullName evidence="4">TetR family transcriptional regulator</fullName>
    </submittedName>
</protein>
<accession>A0A9X2CGM2</accession>
<dbReference type="SUPFAM" id="SSF46689">
    <property type="entry name" value="Homeodomain-like"/>
    <property type="match status" value="1"/>
</dbReference>
<evidence type="ECO:0000256" key="1">
    <source>
        <dbReference type="ARBA" id="ARBA00023125"/>
    </source>
</evidence>
<gene>
    <name evidence="4" type="ORF">L2740_03520</name>
</gene>
<dbReference type="EMBL" id="JAKILB010000002">
    <property type="protein sequence ID" value="MCL1137614.1"/>
    <property type="molecule type" value="Genomic_DNA"/>
</dbReference>
<dbReference type="Pfam" id="PF18285">
    <property type="entry name" value="LuxT_C"/>
    <property type="match status" value="1"/>
</dbReference>
<dbReference type="Proteomes" id="UP001139293">
    <property type="component" value="Unassembled WGS sequence"/>
</dbReference>
<dbReference type="InterPro" id="IPR009057">
    <property type="entry name" value="Homeodomain-like_sf"/>
</dbReference>
<dbReference type="Gene3D" id="1.10.357.10">
    <property type="entry name" value="Tetracycline Repressor, domain 2"/>
    <property type="match status" value="1"/>
</dbReference>